<feature type="compositionally biased region" description="Pro residues" evidence="1">
    <location>
        <begin position="83"/>
        <end position="98"/>
    </location>
</feature>
<organism evidence="2 3">
    <name type="scientific">Salvelinus namaycush</name>
    <name type="common">Lake trout</name>
    <name type="synonym">Salmo namaycush</name>
    <dbReference type="NCBI Taxonomy" id="8040"/>
    <lineage>
        <taxon>Eukaryota</taxon>
        <taxon>Metazoa</taxon>
        <taxon>Chordata</taxon>
        <taxon>Craniata</taxon>
        <taxon>Vertebrata</taxon>
        <taxon>Euteleostomi</taxon>
        <taxon>Actinopterygii</taxon>
        <taxon>Neopterygii</taxon>
        <taxon>Teleostei</taxon>
        <taxon>Protacanthopterygii</taxon>
        <taxon>Salmoniformes</taxon>
        <taxon>Salmonidae</taxon>
        <taxon>Salmoninae</taxon>
        <taxon>Salvelinus</taxon>
    </lineage>
</organism>
<feature type="compositionally biased region" description="Basic and acidic residues" evidence="1">
    <location>
        <begin position="42"/>
        <end position="74"/>
    </location>
</feature>
<feature type="compositionally biased region" description="Basic and acidic residues" evidence="1">
    <location>
        <begin position="127"/>
        <end position="138"/>
    </location>
</feature>
<proteinExistence type="predicted"/>
<accession>A0A8U0QB46</accession>
<evidence type="ECO:0000313" key="3">
    <source>
        <dbReference type="RefSeq" id="XP_038839738.1"/>
    </source>
</evidence>
<evidence type="ECO:0000256" key="1">
    <source>
        <dbReference type="SAM" id="MobiDB-lite"/>
    </source>
</evidence>
<name>A0A8U0QB46_SALNM</name>
<reference evidence="3" key="1">
    <citation type="submission" date="2025-08" db="UniProtKB">
        <authorList>
            <consortium name="RefSeq"/>
        </authorList>
    </citation>
    <scope>IDENTIFICATION</scope>
    <source>
        <tissue evidence="3">White muscle</tissue>
    </source>
</reference>
<dbReference type="AlphaFoldDB" id="A0A8U0QB46"/>
<feature type="compositionally biased region" description="Low complexity" evidence="1">
    <location>
        <begin position="22"/>
        <end position="39"/>
    </location>
</feature>
<dbReference type="GeneID" id="120037839"/>
<dbReference type="Proteomes" id="UP000808372">
    <property type="component" value="Unplaced"/>
</dbReference>
<gene>
    <name evidence="3" type="primary">LOC120037839</name>
</gene>
<feature type="compositionally biased region" description="Basic and acidic residues" evidence="1">
    <location>
        <begin position="175"/>
        <end position="192"/>
    </location>
</feature>
<protein>
    <submittedName>
        <fullName evidence="3">Pre-mRNA-splicing factor cwc-21-like</fullName>
    </submittedName>
</protein>
<feature type="region of interest" description="Disordered" evidence="1">
    <location>
        <begin position="168"/>
        <end position="214"/>
    </location>
</feature>
<sequence>MLHEEPLADMTLVGEGDINSPNSTLLTPHHSSSTTHNPPRFSQHDLRDSPCSGKDRDRDRDRDGDKRRERDRGGSFKSHQKRAPPPLSKPPPPAPPAPRSRKSKSPSRPNRARLDVDRVETNSTPEDSGRFRDLRDSKLGQNCEGVASELCRRGGRVRTGVYQTSELPSFVNAKRQPEQRRIGRSQSAERRIGRSLSGERQSAADSSRFKATFV</sequence>
<keyword evidence="2" id="KW-1185">Reference proteome</keyword>
<feature type="region of interest" description="Disordered" evidence="1">
    <location>
        <begin position="1"/>
        <end position="139"/>
    </location>
</feature>
<dbReference type="KEGG" id="snh:120037839"/>
<dbReference type="Pfam" id="PF16612">
    <property type="entry name" value="RGS12_usC"/>
    <property type="match status" value="1"/>
</dbReference>
<dbReference type="RefSeq" id="XP_038839738.1">
    <property type="nucleotide sequence ID" value="XM_038983810.1"/>
</dbReference>
<evidence type="ECO:0000313" key="2">
    <source>
        <dbReference type="Proteomes" id="UP000808372"/>
    </source>
</evidence>